<proteinExistence type="predicted"/>
<dbReference type="EMBL" id="NPIA01000001">
    <property type="protein sequence ID" value="OZM58356.1"/>
    <property type="molecule type" value="Genomic_DNA"/>
</dbReference>
<organism evidence="1 2">
    <name type="scientific">Lottiidibacillus patelloidae</name>
    <dbReference type="NCBI Taxonomy" id="2670334"/>
    <lineage>
        <taxon>Bacteria</taxon>
        <taxon>Bacillati</taxon>
        <taxon>Bacillota</taxon>
        <taxon>Bacilli</taxon>
        <taxon>Bacillales</taxon>
        <taxon>Bacillaceae</taxon>
        <taxon>Lottiidibacillus</taxon>
    </lineage>
</organism>
<reference evidence="1 2" key="2">
    <citation type="submission" date="2017-09" db="EMBL/GenBank/DDBJ databases">
        <title>Bacillus patelloidae sp. nov., isolated from the intestinal tract of a marine limpet.</title>
        <authorList>
            <person name="Liu R."/>
            <person name="Dong C."/>
            <person name="Shao Z."/>
        </authorList>
    </citation>
    <scope>NUCLEOTIDE SEQUENCE [LARGE SCALE GENOMIC DNA]</scope>
    <source>
        <strain evidence="1 2">SA5d-4</strain>
    </source>
</reference>
<evidence type="ECO:0000313" key="2">
    <source>
        <dbReference type="Proteomes" id="UP000217083"/>
    </source>
</evidence>
<comment type="caution">
    <text evidence="1">The sequence shown here is derived from an EMBL/GenBank/DDBJ whole genome shotgun (WGS) entry which is preliminary data.</text>
</comment>
<accession>A0A263BYW3</accession>
<dbReference type="Proteomes" id="UP000217083">
    <property type="component" value="Unassembled WGS sequence"/>
</dbReference>
<name>A0A263BYW3_9BACI</name>
<sequence length="243" mass="28542">MTVLSGDLLKFSKLITDNISIGIKQDKPTMYLDYNGEYFCDNERKKFKGHLYEYVEEVIVTELDTVVTVGKNEQHSYIEWVEKCFLITREIGKSDTDREEDCRISLVYEKDNEIHTWSPTYQELFDAFKIIIGDNGKHHIKNLLNLNDELAKSVDFKGVKLHLENLDDFSVKAKGYDDYLPIDVLYILFKHIQISELRYSGRRSYGRYMPLIALLEYISEGKDFKDIESKYKFKKKSKLNNPS</sequence>
<reference evidence="2" key="1">
    <citation type="submission" date="2017-08" db="EMBL/GenBank/DDBJ databases">
        <authorList>
            <person name="Huang Z."/>
        </authorList>
    </citation>
    <scope>NUCLEOTIDE SEQUENCE [LARGE SCALE GENOMIC DNA]</scope>
    <source>
        <strain evidence="2">SA5d-4</strain>
    </source>
</reference>
<dbReference type="RefSeq" id="WP_094921109.1">
    <property type="nucleotide sequence ID" value="NZ_NPIA01000001.1"/>
</dbReference>
<protein>
    <submittedName>
        <fullName evidence="1">Uncharacterized protein</fullName>
    </submittedName>
</protein>
<dbReference type="AlphaFoldDB" id="A0A263BYW3"/>
<keyword evidence="2" id="KW-1185">Reference proteome</keyword>
<evidence type="ECO:0000313" key="1">
    <source>
        <dbReference type="EMBL" id="OZM58356.1"/>
    </source>
</evidence>
<gene>
    <name evidence="1" type="ORF">CIB95_01945</name>
</gene>